<evidence type="ECO:0000259" key="6">
    <source>
        <dbReference type="SMART" id="SM00382"/>
    </source>
</evidence>
<feature type="compositionally biased region" description="Polar residues" evidence="5">
    <location>
        <begin position="1"/>
        <end position="10"/>
    </location>
</feature>
<dbReference type="Pfam" id="PF00004">
    <property type="entry name" value="AAA"/>
    <property type="match status" value="1"/>
</dbReference>
<dbReference type="Gene3D" id="1.10.8.60">
    <property type="match status" value="1"/>
</dbReference>
<keyword evidence="2 4" id="KW-0547">Nucleotide-binding</keyword>
<dbReference type="PROSITE" id="PS00674">
    <property type="entry name" value="AAA"/>
    <property type="match status" value="1"/>
</dbReference>
<organism evidence="7">
    <name type="scientific">Medioppia subpectinata</name>
    <dbReference type="NCBI Taxonomy" id="1979941"/>
    <lineage>
        <taxon>Eukaryota</taxon>
        <taxon>Metazoa</taxon>
        <taxon>Ecdysozoa</taxon>
        <taxon>Arthropoda</taxon>
        <taxon>Chelicerata</taxon>
        <taxon>Arachnida</taxon>
        <taxon>Acari</taxon>
        <taxon>Acariformes</taxon>
        <taxon>Sarcoptiformes</taxon>
        <taxon>Oribatida</taxon>
        <taxon>Brachypylina</taxon>
        <taxon>Oppioidea</taxon>
        <taxon>Oppiidae</taxon>
        <taxon>Medioppia</taxon>
    </lineage>
</organism>
<comment type="similarity">
    <text evidence="1 4">Belongs to the AAA ATPase family.</text>
</comment>
<accession>A0A7R9L8Y8</accession>
<dbReference type="GO" id="GO:0051013">
    <property type="term" value="P:microtubule severing"/>
    <property type="evidence" value="ECO:0007669"/>
    <property type="project" value="UniProtKB-ARBA"/>
</dbReference>
<evidence type="ECO:0000256" key="2">
    <source>
        <dbReference type="ARBA" id="ARBA00022741"/>
    </source>
</evidence>
<feature type="region of interest" description="Disordered" evidence="5">
    <location>
        <begin position="150"/>
        <end position="200"/>
    </location>
</feature>
<dbReference type="EMBL" id="CAJPIZ010018594">
    <property type="protein sequence ID" value="CAG2116599.1"/>
    <property type="molecule type" value="Genomic_DNA"/>
</dbReference>
<keyword evidence="3 4" id="KW-0067">ATP-binding</keyword>
<dbReference type="PANTHER" id="PTHR23074">
    <property type="entry name" value="AAA DOMAIN-CONTAINING"/>
    <property type="match status" value="1"/>
</dbReference>
<feature type="compositionally biased region" description="Basic residues" evidence="5">
    <location>
        <begin position="270"/>
        <end position="279"/>
    </location>
</feature>
<gene>
    <name evidence="7" type="ORF">OSB1V03_LOCUS16558</name>
</gene>
<dbReference type="InterPro" id="IPR003960">
    <property type="entry name" value="ATPase_AAA_CS"/>
</dbReference>
<feature type="region of interest" description="Disordered" evidence="5">
    <location>
        <begin position="1"/>
        <end position="21"/>
    </location>
</feature>
<evidence type="ECO:0000256" key="4">
    <source>
        <dbReference type="RuleBase" id="RU003651"/>
    </source>
</evidence>
<dbReference type="InterPro" id="IPR041569">
    <property type="entry name" value="AAA_lid_3"/>
</dbReference>
<dbReference type="GO" id="GO:0008568">
    <property type="term" value="F:microtubule severing ATPase activity"/>
    <property type="evidence" value="ECO:0007669"/>
    <property type="project" value="UniProtKB-ARBA"/>
</dbReference>
<dbReference type="FunFam" id="3.40.50.300:FF:000093">
    <property type="entry name" value="Fidgetin-like 1"/>
    <property type="match status" value="1"/>
</dbReference>
<dbReference type="EMBL" id="OC873169">
    <property type="protein sequence ID" value="CAD7636256.1"/>
    <property type="molecule type" value="Genomic_DNA"/>
</dbReference>
<evidence type="ECO:0000313" key="7">
    <source>
        <dbReference type="EMBL" id="CAD7636256.1"/>
    </source>
</evidence>
<evidence type="ECO:0000313" key="8">
    <source>
        <dbReference type="Proteomes" id="UP000759131"/>
    </source>
</evidence>
<protein>
    <recommendedName>
        <fullName evidence="6">AAA+ ATPase domain-containing protein</fullName>
    </recommendedName>
</protein>
<evidence type="ECO:0000256" key="3">
    <source>
        <dbReference type="ARBA" id="ARBA00022840"/>
    </source>
</evidence>
<evidence type="ECO:0000256" key="5">
    <source>
        <dbReference type="SAM" id="MobiDB-lite"/>
    </source>
</evidence>
<dbReference type="Pfam" id="PF17862">
    <property type="entry name" value="AAA_lid_3"/>
    <property type="match status" value="1"/>
</dbReference>
<keyword evidence="8" id="KW-1185">Reference proteome</keyword>
<dbReference type="SMART" id="SM00382">
    <property type="entry name" value="AAA"/>
    <property type="match status" value="1"/>
</dbReference>
<name>A0A7R9L8Y8_9ACAR</name>
<proteinExistence type="inferred from homology"/>
<dbReference type="InterPro" id="IPR050304">
    <property type="entry name" value="MT-severing_AAA_ATPase"/>
</dbReference>
<feature type="domain" description="AAA+ ATPase" evidence="6">
    <location>
        <begin position="411"/>
        <end position="547"/>
    </location>
</feature>
<dbReference type="GO" id="GO:0000070">
    <property type="term" value="P:mitotic sister chromatid segregation"/>
    <property type="evidence" value="ECO:0007669"/>
    <property type="project" value="UniProtKB-ARBA"/>
</dbReference>
<dbReference type="AlphaFoldDB" id="A0A7R9L8Y8"/>
<dbReference type="InterPro" id="IPR003593">
    <property type="entry name" value="AAA+_ATPase"/>
</dbReference>
<dbReference type="OrthoDB" id="10251136at2759"/>
<dbReference type="Gene3D" id="3.40.50.300">
    <property type="entry name" value="P-loop containing nucleotide triphosphate hydrolases"/>
    <property type="match status" value="1"/>
</dbReference>
<dbReference type="FunFam" id="1.10.8.60:FF:000022">
    <property type="entry name" value="Fidgetin like 1"/>
    <property type="match status" value="1"/>
</dbReference>
<dbReference type="GO" id="GO:0005524">
    <property type="term" value="F:ATP binding"/>
    <property type="evidence" value="ECO:0007669"/>
    <property type="project" value="UniProtKB-KW"/>
</dbReference>
<dbReference type="GO" id="GO:0031114">
    <property type="term" value="P:regulation of microtubule depolymerization"/>
    <property type="evidence" value="ECO:0007669"/>
    <property type="project" value="UniProtKB-ARBA"/>
</dbReference>
<dbReference type="InterPro" id="IPR027417">
    <property type="entry name" value="P-loop_NTPase"/>
</dbReference>
<feature type="compositionally biased region" description="Polar residues" evidence="5">
    <location>
        <begin position="321"/>
        <end position="340"/>
    </location>
</feature>
<feature type="compositionally biased region" description="Basic residues" evidence="5">
    <location>
        <begin position="181"/>
        <end position="190"/>
    </location>
</feature>
<dbReference type="PANTHER" id="PTHR23074:SF17">
    <property type="entry name" value="FIDGETIN-LIKE PROTEIN 1"/>
    <property type="match status" value="1"/>
</dbReference>
<feature type="region of interest" description="Disordered" evidence="5">
    <location>
        <begin position="267"/>
        <end position="286"/>
    </location>
</feature>
<sequence>MANTRTTGATSAAMGSGSDTPMIDPDLEYAMDCEINATVISRTDALRSQLIQLTATRGRWARTQEEYNETRLRLMNELNAEMDRTDGKNTYISQAMLFNHSSQRSGRPAIAAYESSLYKLSAQELRHRFRHKLRANPSGDTTDDGVVEVVFKKPPPDDSCADTSAGGKRRDNSAAAIAPKTHPKTHSKTHSKTDLKTDPQPYVPFNRSQSVPNAKVFGTLGSFANGFDTTVGQKATHSSGSVATIGSHVTANTRLLMGSPPRVSGIFRKNSPKNSHKSVAHSSNSSAVTEVTEAPAKRPLFMSGFEKKVVEAVRKGSMDVSNARNALRQQKNTYKNPMKSSESDDNEREIDPNLRNIDPLLIEVIENEIISELEPMDWSDVAGLEFAKNKIKEIAVLPLLRPDLFRGIRKPPKGILLFGPPGTGKTFLGRCIAAQTKSTFFSITVSALNSKWIGEGEKTIRAMFAVARARQPSVIFIDEIDSLLKNRSDSEHESSRRMKTEFLAQFEGIGTQSDEKLLIIGATNRPQELDDAARRRLSARLYIGLPEASARKQIIEKCLNGVNHSLTDSQIQSLADQTDGYSCADMKDLCRESALEPMRDSMIMDNIDDITAQEIRDITYEDFVKNLSYVKPTVRKEDLVMFEKWNHEFGTNFRQN</sequence>
<dbReference type="Proteomes" id="UP000759131">
    <property type="component" value="Unassembled WGS sequence"/>
</dbReference>
<reference evidence="7" key="1">
    <citation type="submission" date="2020-11" db="EMBL/GenBank/DDBJ databases">
        <authorList>
            <person name="Tran Van P."/>
        </authorList>
    </citation>
    <scope>NUCLEOTIDE SEQUENCE</scope>
</reference>
<dbReference type="GO" id="GO:0016887">
    <property type="term" value="F:ATP hydrolysis activity"/>
    <property type="evidence" value="ECO:0007669"/>
    <property type="project" value="InterPro"/>
</dbReference>
<dbReference type="GO" id="GO:0005813">
    <property type="term" value="C:centrosome"/>
    <property type="evidence" value="ECO:0007669"/>
    <property type="project" value="UniProtKB-ARBA"/>
</dbReference>
<evidence type="ECO:0000256" key="1">
    <source>
        <dbReference type="ARBA" id="ARBA00006914"/>
    </source>
</evidence>
<feature type="region of interest" description="Disordered" evidence="5">
    <location>
        <begin position="321"/>
        <end position="351"/>
    </location>
</feature>
<dbReference type="SUPFAM" id="SSF52540">
    <property type="entry name" value="P-loop containing nucleoside triphosphate hydrolases"/>
    <property type="match status" value="1"/>
</dbReference>
<dbReference type="InterPro" id="IPR003959">
    <property type="entry name" value="ATPase_AAA_core"/>
</dbReference>